<sequence>MTERDEVLQIYTTSENKEWIKERAEIEGKTISDIGHSLVEEYIDRETGETQFERYGTDTQLELVMENIRSDITAELDEFKSETLEELKTVQKVRTAYTIAIWKLLQEDHDDAHLRLAMKFATDRIGREPATETTNGSDTDSGEQGRESSVATNAGGDGA</sequence>
<dbReference type="KEGG" id="hta:BVU17_17815"/>
<name>A0A2H5A431_9EURY</name>
<gene>
    <name evidence="2" type="ORF">BVU17_17815</name>
</gene>
<keyword evidence="3" id="KW-1185">Reference proteome</keyword>
<evidence type="ECO:0008006" key="4">
    <source>
        <dbReference type="Google" id="ProtNLM"/>
    </source>
</evidence>
<evidence type="ECO:0000256" key="1">
    <source>
        <dbReference type="SAM" id="MobiDB-lite"/>
    </source>
</evidence>
<dbReference type="Proteomes" id="UP000242917">
    <property type="component" value="Plasmid pNYT1"/>
</dbReference>
<proteinExistence type="predicted"/>
<protein>
    <recommendedName>
        <fullName evidence="4">Ribbon-helix-helix protein</fullName>
    </recommendedName>
</protein>
<reference evidence="2 3" key="1">
    <citation type="submission" date="2017-01" db="EMBL/GenBank/DDBJ databases">
        <title>A Red Light-Sensitive Sensory Rhodopsin I From Haloarcula taiwanensis, A New Haloarchaeon Isolated From Taiwan.</title>
        <authorList>
            <person name="Yang C.-S."/>
            <person name="Han Y.-A."/>
            <person name="Chen P.-C."/>
            <person name="Ng W.V."/>
            <person name="Chen T.-W."/>
        </authorList>
    </citation>
    <scope>NUCLEOTIDE SEQUENCE [LARGE SCALE GENOMIC DNA]</scope>
    <source>
        <strain evidence="2 3">Taiwanensis</strain>
        <plasmid evidence="2 3">pNYT1</plasmid>
    </source>
</reference>
<dbReference type="EMBL" id="CP019156">
    <property type="protein sequence ID" value="AUG49437.1"/>
    <property type="molecule type" value="Genomic_DNA"/>
</dbReference>
<keyword evidence="2" id="KW-0614">Plasmid</keyword>
<evidence type="ECO:0000313" key="3">
    <source>
        <dbReference type="Proteomes" id="UP000242917"/>
    </source>
</evidence>
<accession>A0A2H5A431</accession>
<dbReference type="OrthoDB" id="220568at2157"/>
<evidence type="ECO:0000313" key="2">
    <source>
        <dbReference type="EMBL" id="AUG49437.1"/>
    </source>
</evidence>
<dbReference type="AlphaFoldDB" id="A0A2H5A431"/>
<organism evidence="2 3">
    <name type="scientific">Haloarcula taiwanensis</name>
    <dbReference type="NCBI Taxonomy" id="1932004"/>
    <lineage>
        <taxon>Archaea</taxon>
        <taxon>Methanobacteriati</taxon>
        <taxon>Methanobacteriota</taxon>
        <taxon>Stenosarchaea group</taxon>
        <taxon>Halobacteria</taxon>
        <taxon>Halobacteriales</taxon>
        <taxon>Haloarculaceae</taxon>
        <taxon>Haloarcula</taxon>
    </lineage>
</organism>
<geneLocation type="plasmid" evidence="2 3">
    <name>pNYT1</name>
</geneLocation>
<feature type="region of interest" description="Disordered" evidence="1">
    <location>
        <begin position="122"/>
        <end position="159"/>
    </location>
</feature>